<evidence type="ECO:0000313" key="2">
    <source>
        <dbReference type="Proteomes" id="UP000245119"/>
    </source>
</evidence>
<dbReference type="EMBL" id="PZQS01000006">
    <property type="protein sequence ID" value="PVD28335.1"/>
    <property type="molecule type" value="Genomic_DNA"/>
</dbReference>
<accession>A0A2T7P4I0</accession>
<dbReference type="OrthoDB" id="5962705at2759"/>
<comment type="caution">
    <text evidence="1">The sequence shown here is derived from an EMBL/GenBank/DDBJ whole genome shotgun (WGS) entry which is preliminary data.</text>
</comment>
<protein>
    <submittedName>
        <fullName evidence="1">Uncharacterized protein</fullName>
    </submittedName>
</protein>
<name>A0A2T7P4I0_POMCA</name>
<dbReference type="Proteomes" id="UP000245119">
    <property type="component" value="Linkage Group LG6"/>
</dbReference>
<keyword evidence="2" id="KW-1185">Reference proteome</keyword>
<evidence type="ECO:0000313" key="1">
    <source>
        <dbReference type="EMBL" id="PVD28335.1"/>
    </source>
</evidence>
<dbReference type="AlphaFoldDB" id="A0A2T7P4I0"/>
<proteinExistence type="predicted"/>
<sequence length="184" mass="19672">MDKAFSTSGGPSSGPLCRCILNIDSLPAFYKLKAKFIGRNSHVTSRPSGPDDRCYLHAAGKNAHVAKFSAMPAGCPANRGGGRVTGHGHIPSTKESFVKMSATKQASYYSFVSSGEHPHSDGRLLELCRHKYCSSRRANNNQACAPPSDGTPWELGGDHCRLQCDVISGCDTQAALHRAAQLRA</sequence>
<organism evidence="1 2">
    <name type="scientific">Pomacea canaliculata</name>
    <name type="common">Golden apple snail</name>
    <dbReference type="NCBI Taxonomy" id="400727"/>
    <lineage>
        <taxon>Eukaryota</taxon>
        <taxon>Metazoa</taxon>
        <taxon>Spiralia</taxon>
        <taxon>Lophotrochozoa</taxon>
        <taxon>Mollusca</taxon>
        <taxon>Gastropoda</taxon>
        <taxon>Caenogastropoda</taxon>
        <taxon>Architaenioglossa</taxon>
        <taxon>Ampullarioidea</taxon>
        <taxon>Ampullariidae</taxon>
        <taxon>Pomacea</taxon>
    </lineage>
</organism>
<reference evidence="1 2" key="1">
    <citation type="submission" date="2018-04" db="EMBL/GenBank/DDBJ databases">
        <title>The genome of golden apple snail Pomacea canaliculata provides insight into stress tolerance and invasive adaptation.</title>
        <authorList>
            <person name="Liu C."/>
            <person name="Liu B."/>
            <person name="Ren Y."/>
            <person name="Zhang Y."/>
            <person name="Wang H."/>
            <person name="Li S."/>
            <person name="Jiang F."/>
            <person name="Yin L."/>
            <person name="Zhang G."/>
            <person name="Qian W."/>
            <person name="Fan W."/>
        </authorList>
    </citation>
    <scope>NUCLEOTIDE SEQUENCE [LARGE SCALE GENOMIC DNA]</scope>
    <source>
        <strain evidence="1">SZHN2017</strain>
        <tissue evidence="1">Muscle</tissue>
    </source>
</reference>
<gene>
    <name evidence="1" type="ORF">C0Q70_10922</name>
</gene>